<dbReference type="EMBL" id="MU006250">
    <property type="protein sequence ID" value="KAF2818668.1"/>
    <property type="molecule type" value="Genomic_DNA"/>
</dbReference>
<protein>
    <submittedName>
        <fullName evidence="1">Uncharacterized protein</fullName>
    </submittedName>
</protein>
<reference evidence="1" key="1">
    <citation type="journal article" date="2020" name="Stud. Mycol.">
        <title>101 Dothideomycetes genomes: a test case for predicting lifestyles and emergence of pathogens.</title>
        <authorList>
            <person name="Haridas S."/>
            <person name="Albert R."/>
            <person name="Binder M."/>
            <person name="Bloem J."/>
            <person name="Labutti K."/>
            <person name="Salamov A."/>
            <person name="Andreopoulos B."/>
            <person name="Baker S."/>
            <person name="Barry K."/>
            <person name="Bills G."/>
            <person name="Bluhm B."/>
            <person name="Cannon C."/>
            <person name="Castanera R."/>
            <person name="Culley D."/>
            <person name="Daum C."/>
            <person name="Ezra D."/>
            <person name="Gonzalez J."/>
            <person name="Henrissat B."/>
            <person name="Kuo A."/>
            <person name="Liang C."/>
            <person name="Lipzen A."/>
            <person name="Lutzoni F."/>
            <person name="Magnuson J."/>
            <person name="Mondo S."/>
            <person name="Nolan M."/>
            <person name="Ohm R."/>
            <person name="Pangilinan J."/>
            <person name="Park H.-J."/>
            <person name="Ramirez L."/>
            <person name="Alfaro M."/>
            <person name="Sun H."/>
            <person name="Tritt A."/>
            <person name="Yoshinaga Y."/>
            <person name="Zwiers L.-H."/>
            <person name="Turgeon B."/>
            <person name="Goodwin S."/>
            <person name="Spatafora J."/>
            <person name="Crous P."/>
            <person name="Grigoriev I."/>
        </authorList>
    </citation>
    <scope>NUCLEOTIDE SEQUENCE</scope>
    <source>
        <strain evidence="1">CBS 113818</strain>
    </source>
</reference>
<keyword evidence="2" id="KW-1185">Reference proteome</keyword>
<proteinExistence type="predicted"/>
<sequence>MGGWSSDVEFSNEHSCIKRLFTTALPRRHWHPRTPLGQRRTIRQAELNNLFSGEKPFEASAKYSERLKRTIRRCLRYRQADRYSFEELKAITGEHMDSGKVPKYSTALGGVVIKVPGIVDRFSVGRAYVASEDE</sequence>
<dbReference type="OrthoDB" id="3673723at2759"/>
<dbReference type="AlphaFoldDB" id="A0A6A6ZCT1"/>
<gene>
    <name evidence="1" type="ORF">CC86DRAFT_155261</name>
</gene>
<accession>A0A6A6ZCT1</accession>
<organism evidence="1 2">
    <name type="scientific">Ophiobolus disseminans</name>
    <dbReference type="NCBI Taxonomy" id="1469910"/>
    <lineage>
        <taxon>Eukaryota</taxon>
        <taxon>Fungi</taxon>
        <taxon>Dikarya</taxon>
        <taxon>Ascomycota</taxon>
        <taxon>Pezizomycotina</taxon>
        <taxon>Dothideomycetes</taxon>
        <taxon>Pleosporomycetidae</taxon>
        <taxon>Pleosporales</taxon>
        <taxon>Pleosporineae</taxon>
        <taxon>Phaeosphaeriaceae</taxon>
        <taxon>Ophiobolus</taxon>
    </lineage>
</organism>
<name>A0A6A6ZCT1_9PLEO</name>
<dbReference type="Proteomes" id="UP000799424">
    <property type="component" value="Unassembled WGS sequence"/>
</dbReference>
<evidence type="ECO:0000313" key="2">
    <source>
        <dbReference type="Proteomes" id="UP000799424"/>
    </source>
</evidence>
<evidence type="ECO:0000313" key="1">
    <source>
        <dbReference type="EMBL" id="KAF2818668.1"/>
    </source>
</evidence>